<feature type="transmembrane region" description="Helical" evidence="1">
    <location>
        <begin position="57"/>
        <end position="75"/>
    </location>
</feature>
<gene>
    <name evidence="2" type="ORF">C823_05143</name>
</gene>
<comment type="caution">
    <text evidence="2">The sequence shown here is derived from an EMBL/GenBank/DDBJ whole genome shotgun (WGS) entry which is preliminary data.</text>
</comment>
<feature type="transmembrane region" description="Helical" evidence="1">
    <location>
        <begin position="255"/>
        <end position="278"/>
    </location>
</feature>
<dbReference type="PANTHER" id="PTHR37305">
    <property type="entry name" value="INTEGRAL MEMBRANE PROTEIN-RELATED"/>
    <property type="match status" value="1"/>
</dbReference>
<name>N2A274_9FIRM</name>
<dbReference type="EMBL" id="AQFT01000149">
    <property type="protein sequence ID" value="EMZ20155.1"/>
    <property type="molecule type" value="Genomic_DNA"/>
</dbReference>
<dbReference type="AlphaFoldDB" id="N2A274"/>
<keyword evidence="1" id="KW-0472">Membrane</keyword>
<dbReference type="eggNOG" id="COG1277">
    <property type="taxonomic scope" value="Bacteria"/>
</dbReference>
<dbReference type="Pfam" id="PF12730">
    <property type="entry name" value="ABC2_membrane_4"/>
    <property type="match status" value="1"/>
</dbReference>
<evidence type="ECO:0000256" key="1">
    <source>
        <dbReference type="SAM" id="Phobius"/>
    </source>
</evidence>
<dbReference type="Proteomes" id="UP000012589">
    <property type="component" value="Unassembled WGS sequence"/>
</dbReference>
<sequence>MRKLLRADFVRMKKSKIFFTGLAVLVVFGILDAVNNYRLALKFEQPLSEAFSECLFQSVILFGIIFAVFCSLFVGTEYDEGTIRNKLIIGRSRVGIYLSNMLSCLGAAFFQAIVSVAAVVIVGGILYGKPDMKAVSFFQLCVVSLFSCMAYVSLYNMCAMLIGSKSHTAVINILLAFAFLIMAAYMASRLNEPEMMTPFEMSVDGISVLGDKTPNPHYIAGGKRAAYQFLLDFLPGGQSFQIANSSMQKQILHHPALSCIYSVVITAVTNVAGILMFYRKDIK</sequence>
<dbReference type="STRING" id="1235802.C823_05143"/>
<dbReference type="PANTHER" id="PTHR37305:SF1">
    <property type="entry name" value="MEMBRANE PROTEIN"/>
    <property type="match status" value="1"/>
</dbReference>
<keyword evidence="3" id="KW-1185">Reference proteome</keyword>
<evidence type="ECO:0000313" key="2">
    <source>
        <dbReference type="EMBL" id="EMZ20155.1"/>
    </source>
</evidence>
<keyword evidence="1" id="KW-0812">Transmembrane</keyword>
<organism evidence="2 3">
    <name type="scientific">Eubacterium plexicaudatum ASF492</name>
    <dbReference type="NCBI Taxonomy" id="1235802"/>
    <lineage>
        <taxon>Bacteria</taxon>
        <taxon>Bacillati</taxon>
        <taxon>Bacillota</taxon>
        <taxon>Clostridia</taxon>
        <taxon>Eubacteriales</taxon>
        <taxon>Eubacteriaceae</taxon>
        <taxon>Eubacterium</taxon>
    </lineage>
</organism>
<dbReference type="PATRIC" id="fig|1235802.3.peg.5429"/>
<reference evidence="2 3" key="1">
    <citation type="journal article" date="2014" name="Genome Announc.">
        <title>Draft genome sequences of the altered schaedler flora, a defined bacterial community from gnotobiotic mice.</title>
        <authorList>
            <person name="Wannemuehler M.J."/>
            <person name="Overstreet A.M."/>
            <person name="Ward D.V."/>
            <person name="Phillips G.J."/>
        </authorList>
    </citation>
    <scope>NUCLEOTIDE SEQUENCE [LARGE SCALE GENOMIC DNA]</scope>
    <source>
        <strain evidence="2 3">ASF492</strain>
    </source>
</reference>
<feature type="transmembrane region" description="Helical" evidence="1">
    <location>
        <begin position="137"/>
        <end position="157"/>
    </location>
</feature>
<evidence type="ECO:0000313" key="3">
    <source>
        <dbReference type="Proteomes" id="UP000012589"/>
    </source>
</evidence>
<protein>
    <submittedName>
        <fullName evidence="2">Uncharacterized protein</fullName>
    </submittedName>
</protein>
<dbReference type="HOGENOM" id="CLU_087538_0_0_9"/>
<feature type="transmembrane region" description="Helical" evidence="1">
    <location>
        <begin position="96"/>
        <end position="125"/>
    </location>
</feature>
<dbReference type="GO" id="GO:0005886">
    <property type="term" value="C:plasma membrane"/>
    <property type="evidence" value="ECO:0007669"/>
    <property type="project" value="UniProtKB-SubCell"/>
</dbReference>
<accession>N2A274</accession>
<feature type="transmembrane region" description="Helical" evidence="1">
    <location>
        <begin position="169"/>
        <end position="188"/>
    </location>
</feature>
<dbReference type="OrthoDB" id="1862600at2"/>
<proteinExistence type="predicted"/>
<keyword evidence="1" id="KW-1133">Transmembrane helix</keyword>
<dbReference type="GO" id="GO:0140359">
    <property type="term" value="F:ABC-type transporter activity"/>
    <property type="evidence" value="ECO:0007669"/>
    <property type="project" value="InterPro"/>
</dbReference>